<organism evidence="3 5">
    <name type="scientific">Bacillus glycinifermentans</name>
    <dbReference type="NCBI Taxonomy" id="1664069"/>
    <lineage>
        <taxon>Bacteria</taxon>
        <taxon>Bacillati</taxon>
        <taxon>Bacillota</taxon>
        <taxon>Bacilli</taxon>
        <taxon>Bacillales</taxon>
        <taxon>Bacillaceae</taxon>
        <taxon>Bacillus</taxon>
    </lineage>
</organism>
<dbReference type="AlphaFoldDB" id="A0A0T6BKS9"/>
<dbReference type="STRING" id="1664069.BGLY_4347"/>
<dbReference type="NCBIfam" id="TIGR02837">
    <property type="entry name" value="spore_II_R"/>
    <property type="match status" value="1"/>
</dbReference>
<dbReference type="Pfam" id="PF09551">
    <property type="entry name" value="Spore_II_R"/>
    <property type="match status" value="1"/>
</dbReference>
<evidence type="ECO:0000313" key="6">
    <source>
        <dbReference type="Proteomes" id="UP001341297"/>
    </source>
</evidence>
<feature type="region of interest" description="Disordered" evidence="1">
    <location>
        <begin position="172"/>
        <end position="208"/>
    </location>
</feature>
<evidence type="ECO:0000256" key="1">
    <source>
        <dbReference type="SAM" id="MobiDB-lite"/>
    </source>
</evidence>
<dbReference type="OrthoDB" id="9793324at2"/>
<evidence type="ECO:0000313" key="5">
    <source>
        <dbReference type="Proteomes" id="UP000036168"/>
    </source>
</evidence>
<proteinExistence type="predicted"/>
<name>A0A0T6BKS9_9BACI</name>
<sequence>MKKSSIVCMYMFLLLIGAIANLTTEETAQSSGGKPVMIPDEAIRLRILANSDNGSDQSIKRKIRDEVNKKITKWVENLTSVGEARRVIKSKLPEIKEVAIDVMKRENVRQSVSVSFDQVSFPTKLYGNMVYPAGEYEAVLITLGKGEGANWWCVLFPPLCFLDFSNGEAVKSPEDDQTAVGEQQEEKGTSADEAMSGKEKEDDKEDDKEVTFFLVEWITGLFS</sequence>
<dbReference type="InterPro" id="IPR014202">
    <property type="entry name" value="Spore_II_R"/>
</dbReference>
<reference evidence="3" key="2">
    <citation type="submission" date="2015-10" db="EMBL/GenBank/DDBJ databases">
        <authorList>
            <person name="Gilbert D.G."/>
        </authorList>
    </citation>
    <scope>NUCLEOTIDE SEQUENCE</scope>
    <source>
        <strain evidence="3">GO-13</strain>
    </source>
</reference>
<gene>
    <name evidence="4" type="primary">spoIIR</name>
    <name evidence="3" type="ORF">AB447_206640</name>
    <name evidence="4" type="ORF">P8828_03630</name>
</gene>
<evidence type="ECO:0000313" key="3">
    <source>
        <dbReference type="EMBL" id="KRT90497.1"/>
    </source>
</evidence>
<reference evidence="3 5" key="1">
    <citation type="journal article" date="2015" name="Int. J. Syst. Evol. Microbiol.">
        <title>Bacillus glycinifermentans sp. nov., isolated from fermented soybean paste.</title>
        <authorList>
            <person name="Kim S.J."/>
            <person name="Dunlap C.A."/>
            <person name="Kwon S.W."/>
            <person name="Rooney A.P."/>
        </authorList>
    </citation>
    <scope>NUCLEOTIDE SEQUENCE [LARGE SCALE GENOMIC DNA]</scope>
    <source>
        <strain evidence="3 5">GO-13</strain>
    </source>
</reference>
<evidence type="ECO:0000313" key="4">
    <source>
        <dbReference type="EMBL" id="MEC0483944.1"/>
    </source>
</evidence>
<dbReference type="EMBL" id="JARRTL010000006">
    <property type="protein sequence ID" value="MEC0483944.1"/>
    <property type="molecule type" value="Genomic_DNA"/>
</dbReference>
<dbReference type="Proteomes" id="UP000036168">
    <property type="component" value="Unassembled WGS sequence"/>
</dbReference>
<dbReference type="EMBL" id="LECW02000045">
    <property type="protein sequence ID" value="KRT90497.1"/>
    <property type="molecule type" value="Genomic_DNA"/>
</dbReference>
<evidence type="ECO:0000256" key="2">
    <source>
        <dbReference type="SAM" id="SignalP"/>
    </source>
</evidence>
<keyword evidence="6" id="KW-1185">Reference proteome</keyword>
<protein>
    <submittedName>
        <fullName evidence="3">Stage II sporulation protein R</fullName>
    </submittedName>
</protein>
<dbReference type="Proteomes" id="UP001341297">
    <property type="component" value="Unassembled WGS sequence"/>
</dbReference>
<feature type="signal peptide" evidence="2">
    <location>
        <begin position="1"/>
        <end position="20"/>
    </location>
</feature>
<keyword evidence="2" id="KW-0732">Signal</keyword>
<feature type="chain" id="PRO_5039691351" evidence="2">
    <location>
        <begin position="21"/>
        <end position="223"/>
    </location>
</feature>
<comment type="caution">
    <text evidence="3">The sequence shown here is derived from an EMBL/GenBank/DDBJ whole genome shotgun (WGS) entry which is preliminary data.</text>
</comment>
<feature type="compositionally biased region" description="Basic and acidic residues" evidence="1">
    <location>
        <begin position="184"/>
        <end position="201"/>
    </location>
</feature>
<dbReference type="RefSeq" id="WP_048355656.1">
    <property type="nucleotide sequence ID" value="NZ_JAQCPU010000002.1"/>
</dbReference>
<reference evidence="4 6" key="3">
    <citation type="submission" date="2023-03" db="EMBL/GenBank/DDBJ databases">
        <title>Agriculturally important microbes genome sequencing.</title>
        <authorList>
            <person name="Dunlap C."/>
        </authorList>
    </citation>
    <scope>NUCLEOTIDE SEQUENCE [LARGE SCALE GENOMIC DNA]</scope>
    <source>
        <strain evidence="4 6">CBP-3203</strain>
    </source>
</reference>
<accession>A0A0T6BKS9</accession>